<proteinExistence type="predicted"/>
<dbReference type="AlphaFoldDB" id="A0A2R6NTN7"/>
<keyword evidence="3" id="KW-1185">Reference proteome</keyword>
<evidence type="ECO:0008006" key="4">
    <source>
        <dbReference type="Google" id="ProtNLM"/>
    </source>
</evidence>
<reference evidence="2 3" key="1">
    <citation type="submission" date="2018-02" db="EMBL/GenBank/DDBJ databases">
        <title>Genome sequence of the basidiomycete white-rot fungus Phlebia centrifuga.</title>
        <authorList>
            <person name="Granchi Z."/>
            <person name="Peng M."/>
            <person name="de Vries R.P."/>
            <person name="Hilden K."/>
            <person name="Makela M.R."/>
            <person name="Grigoriev I."/>
            <person name="Riley R."/>
        </authorList>
    </citation>
    <scope>NUCLEOTIDE SEQUENCE [LARGE SCALE GENOMIC DNA]</scope>
    <source>
        <strain evidence="2 3">FBCC195</strain>
    </source>
</reference>
<dbReference type="PANTHER" id="PTHR43157:SF31">
    <property type="entry name" value="PHOSPHATIDYLINOSITOL-GLYCAN BIOSYNTHESIS CLASS F PROTEIN"/>
    <property type="match status" value="1"/>
</dbReference>
<gene>
    <name evidence="2" type="ORF">PHLCEN_2v8391</name>
</gene>
<dbReference type="GO" id="GO:0016491">
    <property type="term" value="F:oxidoreductase activity"/>
    <property type="evidence" value="ECO:0007669"/>
    <property type="project" value="UniProtKB-KW"/>
</dbReference>
<sequence>MPSLGTIATQLFPPKPKWSVEQIPDLSGKVCLVTGGNTGIGKETCKQLLKKGATVYLACCSQDKAEEAIKDLETQTGRTAIFLQTNLSGLDSVKAAAVDFKILERQLNTLFLNAGVMVPPMDQVTFQGYDMQSGTNVLGHFLFLKLLYPLLGLAASSSPSSLSRIVWTSSSVQLYFSPPVKYVTLEDGDARRKMNVGQLYYQSKFCSVLLLFQVARTSLNDGIVAIVVDPGNIKSDRLQRHLPSIAQRTMNAVLLHSVDLGAITQLYGGTAPEAAQYNGTYLSPWARLGEANKAAYDAEAQAEMGKYREDAVRSWL</sequence>
<evidence type="ECO:0000256" key="1">
    <source>
        <dbReference type="ARBA" id="ARBA00023002"/>
    </source>
</evidence>
<dbReference type="EMBL" id="MLYV02000842">
    <property type="protein sequence ID" value="PSR76488.1"/>
    <property type="molecule type" value="Genomic_DNA"/>
</dbReference>
<evidence type="ECO:0000313" key="2">
    <source>
        <dbReference type="EMBL" id="PSR76488.1"/>
    </source>
</evidence>
<dbReference type="InterPro" id="IPR036291">
    <property type="entry name" value="NAD(P)-bd_dom_sf"/>
</dbReference>
<comment type="caution">
    <text evidence="2">The sequence shown here is derived from an EMBL/GenBank/DDBJ whole genome shotgun (WGS) entry which is preliminary data.</text>
</comment>
<organism evidence="2 3">
    <name type="scientific">Hermanssonia centrifuga</name>
    <dbReference type="NCBI Taxonomy" id="98765"/>
    <lineage>
        <taxon>Eukaryota</taxon>
        <taxon>Fungi</taxon>
        <taxon>Dikarya</taxon>
        <taxon>Basidiomycota</taxon>
        <taxon>Agaricomycotina</taxon>
        <taxon>Agaricomycetes</taxon>
        <taxon>Polyporales</taxon>
        <taxon>Meruliaceae</taxon>
        <taxon>Hermanssonia</taxon>
    </lineage>
</organism>
<dbReference type="Proteomes" id="UP000186601">
    <property type="component" value="Unassembled WGS sequence"/>
</dbReference>
<dbReference type="PRINTS" id="PR00081">
    <property type="entry name" value="GDHRDH"/>
</dbReference>
<dbReference type="PANTHER" id="PTHR43157">
    <property type="entry name" value="PHOSPHATIDYLINOSITOL-GLYCAN BIOSYNTHESIS CLASS F PROTEIN-RELATED"/>
    <property type="match status" value="1"/>
</dbReference>
<evidence type="ECO:0000313" key="3">
    <source>
        <dbReference type="Proteomes" id="UP000186601"/>
    </source>
</evidence>
<name>A0A2R6NTN7_9APHY</name>
<dbReference type="STRING" id="98765.A0A2R6NTN7"/>
<protein>
    <recommendedName>
        <fullName evidence="4">NAD(P)-binding protein</fullName>
    </recommendedName>
</protein>
<keyword evidence="1" id="KW-0560">Oxidoreductase</keyword>
<dbReference type="Gene3D" id="3.40.50.720">
    <property type="entry name" value="NAD(P)-binding Rossmann-like Domain"/>
    <property type="match status" value="1"/>
</dbReference>
<accession>A0A2R6NTN7</accession>
<dbReference type="InterPro" id="IPR002347">
    <property type="entry name" value="SDR_fam"/>
</dbReference>
<dbReference type="Pfam" id="PF00106">
    <property type="entry name" value="adh_short"/>
    <property type="match status" value="1"/>
</dbReference>
<dbReference type="SUPFAM" id="SSF51735">
    <property type="entry name" value="NAD(P)-binding Rossmann-fold domains"/>
    <property type="match status" value="1"/>
</dbReference>
<dbReference type="OrthoDB" id="191139at2759"/>